<evidence type="ECO:0000313" key="2">
    <source>
        <dbReference type="EMBL" id="SDZ26027.1"/>
    </source>
</evidence>
<keyword evidence="1" id="KW-0472">Membrane</keyword>
<dbReference type="EMBL" id="FNQC01000008">
    <property type="protein sequence ID" value="SDZ26027.1"/>
    <property type="molecule type" value="Genomic_DNA"/>
</dbReference>
<proteinExistence type="predicted"/>
<protein>
    <submittedName>
        <fullName evidence="2">Uncharacterized protein</fullName>
    </submittedName>
</protein>
<name>A0A1H3RJZ6_9BACT</name>
<keyword evidence="1" id="KW-0812">Transmembrane</keyword>
<gene>
    <name evidence="2" type="ORF">SAMN05444412_108174</name>
</gene>
<feature type="transmembrane region" description="Helical" evidence="1">
    <location>
        <begin position="122"/>
        <end position="141"/>
    </location>
</feature>
<reference evidence="2 3" key="1">
    <citation type="submission" date="2016-10" db="EMBL/GenBank/DDBJ databases">
        <authorList>
            <person name="Varghese N."/>
            <person name="Submissions S."/>
        </authorList>
    </citation>
    <scope>NUCLEOTIDE SEQUENCE [LARGE SCALE GENOMIC DNA]</scope>
    <source>
        <strain evidence="2 3">DSM 17997</strain>
    </source>
</reference>
<keyword evidence="1" id="KW-1133">Transmembrane helix</keyword>
<evidence type="ECO:0000256" key="1">
    <source>
        <dbReference type="SAM" id="Phobius"/>
    </source>
</evidence>
<sequence length="142" mass="16354">MLIHRTKYEQAGKMINIFAHWTTIVFGLFFIGVGFLMLIEPKKANEILRKAGSTNFINYAEITFRIIPALGLILSADNSKYPDIFKIFGWFMLCTSLVLYFVPRQLHHKFSLKAADILKPLYFQLISPFAFIIGTLLIYSII</sequence>
<accession>A0A1H3RJZ6</accession>
<keyword evidence="3" id="KW-1185">Reference proteome</keyword>
<feature type="transmembrane region" description="Helical" evidence="1">
    <location>
        <begin position="21"/>
        <end position="39"/>
    </location>
</feature>
<comment type="caution">
    <text evidence="2">The sequence shown here is derived from an EMBL/GenBank/DDBJ whole genome shotgun (WGS) entry which is preliminary data.</text>
</comment>
<dbReference type="Proteomes" id="UP000199663">
    <property type="component" value="Unassembled WGS sequence"/>
</dbReference>
<organism evidence="2 3">
    <name type="scientific">Rhodonellum ikkaensis</name>
    <dbReference type="NCBI Taxonomy" id="336829"/>
    <lineage>
        <taxon>Bacteria</taxon>
        <taxon>Pseudomonadati</taxon>
        <taxon>Bacteroidota</taxon>
        <taxon>Cytophagia</taxon>
        <taxon>Cytophagales</taxon>
        <taxon>Cytophagaceae</taxon>
        <taxon>Rhodonellum</taxon>
    </lineage>
</organism>
<feature type="transmembrane region" description="Helical" evidence="1">
    <location>
        <begin position="84"/>
        <end position="102"/>
    </location>
</feature>
<evidence type="ECO:0000313" key="3">
    <source>
        <dbReference type="Proteomes" id="UP000199663"/>
    </source>
</evidence>